<proteinExistence type="predicted"/>
<dbReference type="SUPFAM" id="SSF117074">
    <property type="entry name" value="Hypothetical protein PA1324"/>
    <property type="match status" value="1"/>
</dbReference>
<name>A0A7W6HH86_9HYPH</name>
<dbReference type="InterPro" id="IPR013783">
    <property type="entry name" value="Ig-like_fold"/>
</dbReference>
<keyword evidence="2" id="KW-1185">Reference proteome</keyword>
<organism evidence="1 2">
    <name type="scientific">Aurantimonas endophytica</name>
    <dbReference type="NCBI Taxonomy" id="1522175"/>
    <lineage>
        <taxon>Bacteria</taxon>
        <taxon>Pseudomonadati</taxon>
        <taxon>Pseudomonadota</taxon>
        <taxon>Alphaproteobacteria</taxon>
        <taxon>Hyphomicrobiales</taxon>
        <taxon>Aurantimonadaceae</taxon>
        <taxon>Aurantimonas</taxon>
    </lineage>
</organism>
<protein>
    <recommendedName>
        <fullName evidence="3">Carboxypeptidase family protein</fullName>
    </recommendedName>
</protein>
<dbReference type="Proteomes" id="UP000588647">
    <property type="component" value="Unassembled WGS sequence"/>
</dbReference>
<dbReference type="Pfam" id="PF13620">
    <property type="entry name" value="CarboxypepD_reg"/>
    <property type="match status" value="1"/>
</dbReference>
<evidence type="ECO:0000313" key="2">
    <source>
        <dbReference type="Proteomes" id="UP000588647"/>
    </source>
</evidence>
<comment type="caution">
    <text evidence="1">The sequence shown here is derived from an EMBL/GenBank/DDBJ whole genome shotgun (WGS) entry which is preliminary data.</text>
</comment>
<dbReference type="AlphaFoldDB" id="A0A7W6HH86"/>
<dbReference type="RefSeq" id="WP_183210747.1">
    <property type="nucleotide sequence ID" value="NZ_JAAAMM010000006.1"/>
</dbReference>
<gene>
    <name evidence="1" type="ORF">GGR03_004255</name>
</gene>
<sequence>MAGDLYGDVLAATHGEASLRPLPNQPVELCDKGDGSCESQVTDGQGYYQFENLESGTYTLKTPGSDGRWLERDVTVDAGRPQQLRILAK</sequence>
<dbReference type="EMBL" id="JACIEM010000006">
    <property type="protein sequence ID" value="MBB4005156.1"/>
    <property type="molecule type" value="Genomic_DNA"/>
</dbReference>
<reference evidence="1 2" key="1">
    <citation type="submission" date="2020-08" db="EMBL/GenBank/DDBJ databases">
        <title>Genomic Encyclopedia of Type Strains, Phase IV (KMG-IV): sequencing the most valuable type-strain genomes for metagenomic binning, comparative biology and taxonomic classification.</title>
        <authorList>
            <person name="Goeker M."/>
        </authorList>
    </citation>
    <scope>NUCLEOTIDE SEQUENCE [LARGE SCALE GENOMIC DNA]</scope>
    <source>
        <strain evidence="1 2">DSM 103570</strain>
    </source>
</reference>
<evidence type="ECO:0008006" key="3">
    <source>
        <dbReference type="Google" id="ProtNLM"/>
    </source>
</evidence>
<accession>A0A7W6HH86</accession>
<evidence type="ECO:0000313" key="1">
    <source>
        <dbReference type="EMBL" id="MBB4005156.1"/>
    </source>
</evidence>
<dbReference type="Gene3D" id="2.60.40.10">
    <property type="entry name" value="Immunoglobulins"/>
    <property type="match status" value="1"/>
</dbReference>